<protein>
    <submittedName>
        <fullName evidence="1">Uncharacterized protein</fullName>
    </submittedName>
</protein>
<dbReference type="EMBL" id="RKRF01000014">
    <property type="protein sequence ID" value="RPF50086.1"/>
    <property type="molecule type" value="Genomic_DNA"/>
</dbReference>
<proteinExistence type="predicted"/>
<evidence type="ECO:0000313" key="2">
    <source>
        <dbReference type="Proteomes" id="UP000276443"/>
    </source>
</evidence>
<accession>A0A3N5AXV6</accession>
<organism evidence="1 2">
    <name type="scientific">Aquisalibacillus elongatus</name>
    <dbReference type="NCBI Taxonomy" id="485577"/>
    <lineage>
        <taxon>Bacteria</taxon>
        <taxon>Bacillati</taxon>
        <taxon>Bacillota</taxon>
        <taxon>Bacilli</taxon>
        <taxon>Bacillales</taxon>
        <taxon>Bacillaceae</taxon>
        <taxon>Aquisalibacillus</taxon>
    </lineage>
</organism>
<dbReference type="RefSeq" id="WP_124223705.1">
    <property type="nucleotide sequence ID" value="NZ_RKRF01000014.1"/>
</dbReference>
<keyword evidence="2" id="KW-1185">Reference proteome</keyword>
<dbReference type="OrthoDB" id="2867787at2"/>
<sequence>MRKKKLWVIILVVSLIVASSILYAYNYKIVKGEYDQLTVTHMGEVTHVLNDQNKINEMINQINQSPRDFQFSNSGFKYDYLPHGILKLKNEQEEKGFRLVFHQGDQANIITDSWEIKTKFNFSE</sequence>
<comment type="caution">
    <text evidence="1">The sequence shown here is derived from an EMBL/GenBank/DDBJ whole genome shotgun (WGS) entry which is preliminary data.</text>
</comment>
<reference evidence="1 2" key="1">
    <citation type="submission" date="2018-11" db="EMBL/GenBank/DDBJ databases">
        <title>Genomic Encyclopedia of Type Strains, Phase IV (KMG-IV): sequencing the most valuable type-strain genomes for metagenomic binning, comparative biology and taxonomic classification.</title>
        <authorList>
            <person name="Goeker M."/>
        </authorList>
    </citation>
    <scope>NUCLEOTIDE SEQUENCE [LARGE SCALE GENOMIC DNA]</scope>
    <source>
        <strain evidence="1 2">DSM 18090</strain>
    </source>
</reference>
<name>A0A3N5AXV6_9BACI</name>
<gene>
    <name evidence="1" type="ORF">EDC24_2903</name>
</gene>
<evidence type="ECO:0000313" key="1">
    <source>
        <dbReference type="EMBL" id="RPF50086.1"/>
    </source>
</evidence>
<dbReference type="AlphaFoldDB" id="A0A3N5AXV6"/>
<dbReference type="Proteomes" id="UP000276443">
    <property type="component" value="Unassembled WGS sequence"/>
</dbReference>